<evidence type="ECO:0000313" key="3">
    <source>
        <dbReference type="Proteomes" id="UP000051802"/>
    </source>
</evidence>
<reference evidence="2 3" key="1">
    <citation type="submission" date="2015-10" db="EMBL/GenBank/DDBJ databases">
        <title>Genome sequencing and analysis of members of genus Stenotrophomonas.</title>
        <authorList>
            <person name="Patil P.P."/>
            <person name="Midha S."/>
            <person name="Patil P.B."/>
        </authorList>
    </citation>
    <scope>NUCLEOTIDE SEQUENCE [LARGE SCALE GENOMIC DNA]</scope>
    <source>
        <strain evidence="2 3">JCM 16536</strain>
    </source>
</reference>
<gene>
    <name evidence="2" type="ORF">ARC20_14140</name>
</gene>
<organism evidence="2 3">
    <name type="scientific">Stenotrophomonas panacihumi</name>
    <dbReference type="NCBI Taxonomy" id="676599"/>
    <lineage>
        <taxon>Bacteria</taxon>
        <taxon>Pseudomonadati</taxon>
        <taxon>Pseudomonadota</taxon>
        <taxon>Gammaproteobacteria</taxon>
        <taxon>Lysobacterales</taxon>
        <taxon>Lysobacteraceae</taxon>
        <taxon>Stenotrophomonas</taxon>
    </lineage>
</organism>
<evidence type="ECO:0000313" key="2">
    <source>
        <dbReference type="EMBL" id="KRG38921.1"/>
    </source>
</evidence>
<protein>
    <recommendedName>
        <fullName evidence="4">Lipoprotein</fullName>
    </recommendedName>
</protein>
<evidence type="ECO:0000256" key="1">
    <source>
        <dbReference type="SAM" id="SignalP"/>
    </source>
</evidence>
<dbReference type="EMBL" id="LLXU01000110">
    <property type="protein sequence ID" value="KRG38921.1"/>
    <property type="molecule type" value="Genomic_DNA"/>
</dbReference>
<keyword evidence="1" id="KW-0732">Signal</keyword>
<keyword evidence="3" id="KW-1185">Reference proteome</keyword>
<evidence type="ECO:0008006" key="4">
    <source>
        <dbReference type="Google" id="ProtNLM"/>
    </source>
</evidence>
<sequence>MKPRSLLLPCLAVLVLGACQRPPPAPTEQRPEPQATALRDAVNAPLDKARDVQATVDASAAKQDADIEAATQ</sequence>
<comment type="caution">
    <text evidence="2">The sequence shown here is derived from an EMBL/GenBank/DDBJ whole genome shotgun (WGS) entry which is preliminary data.</text>
</comment>
<dbReference type="Proteomes" id="UP000051802">
    <property type="component" value="Unassembled WGS sequence"/>
</dbReference>
<accession>A0A0R0A295</accession>
<dbReference type="PROSITE" id="PS51257">
    <property type="entry name" value="PROKAR_LIPOPROTEIN"/>
    <property type="match status" value="1"/>
</dbReference>
<dbReference type="RefSeq" id="WP_057648310.1">
    <property type="nucleotide sequence ID" value="NZ_LLXU01000110.1"/>
</dbReference>
<feature type="signal peptide" evidence="1">
    <location>
        <begin position="1"/>
        <end position="20"/>
    </location>
</feature>
<name>A0A0R0A295_9GAMM</name>
<dbReference type="AlphaFoldDB" id="A0A0R0A295"/>
<feature type="chain" id="PRO_5006390146" description="Lipoprotein" evidence="1">
    <location>
        <begin position="21"/>
        <end position="72"/>
    </location>
</feature>
<proteinExistence type="predicted"/>